<comment type="caution">
    <text evidence="2">The sequence shown here is derived from an EMBL/GenBank/DDBJ whole genome shotgun (WGS) entry which is preliminary data.</text>
</comment>
<dbReference type="PANTHER" id="PTHR42923:SF3">
    <property type="entry name" value="PROTOPORPHYRINOGEN OXIDASE"/>
    <property type="match status" value="1"/>
</dbReference>
<dbReference type="AlphaFoldDB" id="A0A923E6R7"/>
<dbReference type="Gene3D" id="3.90.660.20">
    <property type="entry name" value="Protoporphyrinogen oxidase, mitochondrial, domain 2"/>
    <property type="match status" value="1"/>
</dbReference>
<dbReference type="InterPro" id="IPR050464">
    <property type="entry name" value="Zeta_carotene_desat/Oxidored"/>
</dbReference>
<evidence type="ECO:0000313" key="2">
    <source>
        <dbReference type="EMBL" id="MBB6335700.1"/>
    </source>
</evidence>
<dbReference type="EMBL" id="JACHMK010000001">
    <property type="protein sequence ID" value="MBB6335700.1"/>
    <property type="molecule type" value="Genomic_DNA"/>
</dbReference>
<protein>
    <submittedName>
        <fullName evidence="2">Oxygen-dependent protoporphyrinogen oxidase</fullName>
        <ecNumber evidence="2">1.3.3.4</ecNumber>
    </submittedName>
</protein>
<dbReference type="Proteomes" id="UP000617426">
    <property type="component" value="Unassembled WGS sequence"/>
</dbReference>
<dbReference type="Gene3D" id="3.50.50.60">
    <property type="entry name" value="FAD/NAD(P)-binding domain"/>
    <property type="match status" value="1"/>
</dbReference>
<sequence length="493" mass="50541">MSSPLDASADRHFDAIVIGGGIAGLAAAWEFTRAGLRPLVLEARGYLGGQIAALDIAGTRIDIGAESFAPRGTAVSSMAAELGLEVVAPEGGRASLFLPPLDPSGDAPWALHPFPPASLMGIPSDPGLPAVAAILGDEGAKRAQEDRRLPADAGGERPDLASFVEARMGRAVVDRLVRPIVAGIHSADPADLDADRVVPGLRAATLAAGSLSAAVEEILARSPGPRGDVGIRGGMGALVEGLREAILRAGGAVLTRTGARTLSRTGEGWRVEAAPVRPSAAPWAEPVPAGEPVELRARRIVLAAAPAAARRLLAALVPEAESLDSPRGAPIVRSFLAVRAPGLDDAPVGPGLLVSPDAECPVRAKALSQLDVKWPWVAEALRAAHGPGAHLLRLSHGRPGDEDREPALEELLDEALALTGVRIGGECVLAHRVIHWNGTLAQAAPALRERIDAVRGAAEAMEGLAVTGAWVAGSGVSAVVADARSRAVRLLGE</sequence>
<proteinExistence type="predicted"/>
<dbReference type="SUPFAM" id="SSF51905">
    <property type="entry name" value="FAD/NAD(P)-binding domain"/>
    <property type="match status" value="1"/>
</dbReference>
<dbReference type="Pfam" id="PF01593">
    <property type="entry name" value="Amino_oxidase"/>
    <property type="match status" value="1"/>
</dbReference>
<gene>
    <name evidence="2" type="ORF">HD592_002265</name>
</gene>
<dbReference type="InterPro" id="IPR002937">
    <property type="entry name" value="Amino_oxidase"/>
</dbReference>
<dbReference type="RefSeq" id="WP_184454228.1">
    <property type="nucleotide sequence ID" value="NZ_JACHMK010000001.1"/>
</dbReference>
<keyword evidence="3" id="KW-1185">Reference proteome</keyword>
<organism evidence="2 3">
    <name type="scientific">Schaalia hyovaginalis</name>
    <dbReference type="NCBI Taxonomy" id="29316"/>
    <lineage>
        <taxon>Bacteria</taxon>
        <taxon>Bacillati</taxon>
        <taxon>Actinomycetota</taxon>
        <taxon>Actinomycetes</taxon>
        <taxon>Actinomycetales</taxon>
        <taxon>Actinomycetaceae</taxon>
        <taxon>Schaalia</taxon>
    </lineage>
</organism>
<reference evidence="2" key="1">
    <citation type="submission" date="2020-08" db="EMBL/GenBank/DDBJ databases">
        <title>Sequencing the genomes of 1000 actinobacteria strains.</title>
        <authorList>
            <person name="Klenk H.-P."/>
        </authorList>
    </citation>
    <scope>NUCLEOTIDE SEQUENCE</scope>
    <source>
        <strain evidence="2">DSM 10695</strain>
    </source>
</reference>
<name>A0A923E6R7_9ACTO</name>
<feature type="domain" description="Amine oxidase" evidence="1">
    <location>
        <begin position="22"/>
        <end position="396"/>
    </location>
</feature>
<evidence type="ECO:0000313" key="3">
    <source>
        <dbReference type="Proteomes" id="UP000617426"/>
    </source>
</evidence>
<dbReference type="PANTHER" id="PTHR42923">
    <property type="entry name" value="PROTOPORPHYRINOGEN OXIDASE"/>
    <property type="match status" value="1"/>
</dbReference>
<dbReference type="InterPro" id="IPR036188">
    <property type="entry name" value="FAD/NAD-bd_sf"/>
</dbReference>
<keyword evidence="2" id="KW-0560">Oxidoreductase</keyword>
<accession>A0A923E6R7</accession>
<evidence type="ECO:0000259" key="1">
    <source>
        <dbReference type="Pfam" id="PF01593"/>
    </source>
</evidence>
<dbReference type="Gene3D" id="1.10.3110.10">
    <property type="entry name" value="protoporphyrinogen ix oxidase, domain 3"/>
    <property type="match status" value="1"/>
</dbReference>
<dbReference type="EC" id="1.3.3.4" evidence="2"/>
<dbReference type="GO" id="GO:0004729">
    <property type="term" value="F:oxygen-dependent protoporphyrinogen oxidase activity"/>
    <property type="evidence" value="ECO:0007669"/>
    <property type="project" value="UniProtKB-EC"/>
</dbReference>